<name>V8C7H5_9HELI</name>
<sequence length="360" mass="40269">MRFVAFIPSLISRCDYFCFLRAYFFHTSFFCVCVALLAFGFAPLQAQTTPKNTLQGTSPNAIPNQLHSTQNQNPLQNPFRDSTYIDSSTLDSYSTFTHRYNTRFDSQHNVNISAFGGQVRVSDSGNSVTQNYGGATFSYDGLVERYGVGGFASYVFNDFALTASNTKAHTLILGAYTDNFIDAHHLQARFAQSFNFLESSRLDKAISSSTTNFNASYGFVFSLGKGSFIEPYGKFSIASLFAIEKQGESLPNYSLHSHIELGAHFRQYLGNDRVYFFITPRFRQTIGAENNDPLLRVANVDEYGEIEIMMHDAKYRSFGLLLVGVDFRLNRSVKLSVVANGKITQNLYSYGGALKLNIAF</sequence>
<organism evidence="3 4">
    <name type="scientific">Helicobacter macacae MIT 99-5501</name>
    <dbReference type="NCBI Taxonomy" id="1357400"/>
    <lineage>
        <taxon>Bacteria</taxon>
        <taxon>Pseudomonadati</taxon>
        <taxon>Campylobacterota</taxon>
        <taxon>Epsilonproteobacteria</taxon>
        <taxon>Campylobacterales</taxon>
        <taxon>Helicobacteraceae</taxon>
        <taxon>Helicobacter</taxon>
    </lineage>
</organism>
<gene>
    <name evidence="3" type="ORF">HMPREF2086_01133</name>
</gene>
<comment type="caution">
    <text evidence="3">The sequence shown here is derived from an EMBL/GenBank/DDBJ whole genome shotgun (WGS) entry which is preliminary data.</text>
</comment>
<dbReference type="Gene3D" id="2.40.128.130">
    <property type="entry name" value="Autotransporter beta-domain"/>
    <property type="match status" value="1"/>
</dbReference>
<evidence type="ECO:0000256" key="1">
    <source>
        <dbReference type="SAM" id="MobiDB-lite"/>
    </source>
</evidence>
<keyword evidence="2" id="KW-1133">Transmembrane helix</keyword>
<dbReference type="STRING" id="1357400.HMPREF2086_01133"/>
<dbReference type="RefSeq" id="WP_023927859.1">
    <property type="nucleotide sequence ID" value="NZ_KI669454.1"/>
</dbReference>
<dbReference type="InterPro" id="IPR036709">
    <property type="entry name" value="Autotransporte_beta_dom_sf"/>
</dbReference>
<dbReference type="SUPFAM" id="SSF103515">
    <property type="entry name" value="Autotransporter"/>
    <property type="match status" value="1"/>
</dbReference>
<evidence type="ECO:0000313" key="3">
    <source>
        <dbReference type="EMBL" id="ETD23334.1"/>
    </source>
</evidence>
<evidence type="ECO:0000256" key="2">
    <source>
        <dbReference type="SAM" id="Phobius"/>
    </source>
</evidence>
<keyword evidence="2" id="KW-0812">Transmembrane</keyword>
<feature type="region of interest" description="Disordered" evidence="1">
    <location>
        <begin position="50"/>
        <end position="75"/>
    </location>
</feature>
<evidence type="ECO:0000313" key="4">
    <source>
        <dbReference type="Proteomes" id="UP000018731"/>
    </source>
</evidence>
<protein>
    <recommendedName>
        <fullName evidence="5">Autotransporter domain-containing protein</fullName>
    </recommendedName>
</protein>
<feature type="transmembrane region" description="Helical" evidence="2">
    <location>
        <begin position="24"/>
        <end position="44"/>
    </location>
</feature>
<keyword evidence="4" id="KW-1185">Reference proteome</keyword>
<accession>V8C7H5</accession>
<dbReference type="Proteomes" id="UP000018731">
    <property type="component" value="Unassembled WGS sequence"/>
</dbReference>
<dbReference type="AlphaFoldDB" id="V8C7H5"/>
<keyword evidence="2" id="KW-0472">Membrane</keyword>
<reference evidence="3 4" key="1">
    <citation type="journal article" date="2014" name="Genome Announc.">
        <title>Draft genome sequences of six enterohepatic helicobacter species isolated from humans and one from rhesus macaques.</title>
        <authorList>
            <person name="Shen Z."/>
            <person name="Sheh A."/>
            <person name="Young S.K."/>
            <person name="Abouelliel A."/>
            <person name="Ward D.V."/>
            <person name="Earl A.M."/>
            <person name="Fox J.G."/>
        </authorList>
    </citation>
    <scope>NUCLEOTIDE SEQUENCE [LARGE SCALE GENOMIC DNA]</scope>
    <source>
        <strain evidence="3 4">MIT 99-5501</strain>
    </source>
</reference>
<dbReference type="EMBL" id="AZJI01000005">
    <property type="protein sequence ID" value="ETD23334.1"/>
    <property type="molecule type" value="Genomic_DNA"/>
</dbReference>
<dbReference type="HOGENOM" id="CLU_768972_0_0_7"/>
<evidence type="ECO:0008006" key="5">
    <source>
        <dbReference type="Google" id="ProtNLM"/>
    </source>
</evidence>
<proteinExistence type="predicted"/>
<dbReference type="PATRIC" id="fig|1357400.3.peg.1541"/>